<name>A0A9N9THL6_PHYSR</name>
<feature type="domain" description="PPIase FKBP-type" evidence="4">
    <location>
        <begin position="93"/>
        <end position="184"/>
    </location>
</feature>
<dbReference type="Proteomes" id="UP001153712">
    <property type="component" value="Chromosome 11"/>
</dbReference>
<organism evidence="5 6">
    <name type="scientific">Phyllotreta striolata</name>
    <name type="common">Striped flea beetle</name>
    <name type="synonym">Crioceris striolata</name>
    <dbReference type="NCBI Taxonomy" id="444603"/>
    <lineage>
        <taxon>Eukaryota</taxon>
        <taxon>Metazoa</taxon>
        <taxon>Ecdysozoa</taxon>
        <taxon>Arthropoda</taxon>
        <taxon>Hexapoda</taxon>
        <taxon>Insecta</taxon>
        <taxon>Pterygota</taxon>
        <taxon>Neoptera</taxon>
        <taxon>Endopterygota</taxon>
        <taxon>Coleoptera</taxon>
        <taxon>Polyphaga</taxon>
        <taxon>Cucujiformia</taxon>
        <taxon>Chrysomeloidea</taxon>
        <taxon>Chrysomelidae</taxon>
        <taxon>Galerucinae</taxon>
        <taxon>Alticini</taxon>
        <taxon>Phyllotreta</taxon>
    </lineage>
</organism>
<comment type="similarity">
    <text evidence="1">Belongs to the FKBP6 family.</text>
</comment>
<protein>
    <recommendedName>
        <fullName evidence="4">PPIase FKBP-type domain-containing protein</fullName>
    </recommendedName>
</protein>
<dbReference type="PANTHER" id="PTHR46674:SF1">
    <property type="entry name" value="INACTIVE PEPTIDYL-PROLYL CIS-TRANS ISOMERASE FKBP6"/>
    <property type="match status" value="1"/>
</dbReference>
<evidence type="ECO:0000256" key="2">
    <source>
        <dbReference type="ARBA" id="ARBA00022737"/>
    </source>
</evidence>
<evidence type="ECO:0000256" key="3">
    <source>
        <dbReference type="ARBA" id="ARBA00022803"/>
    </source>
</evidence>
<dbReference type="GO" id="GO:0003755">
    <property type="term" value="F:peptidyl-prolyl cis-trans isomerase activity"/>
    <property type="evidence" value="ECO:0007669"/>
    <property type="project" value="InterPro"/>
</dbReference>
<dbReference type="OrthoDB" id="8116123at2759"/>
<evidence type="ECO:0000313" key="6">
    <source>
        <dbReference type="Proteomes" id="UP001153712"/>
    </source>
</evidence>
<dbReference type="SUPFAM" id="SSF48452">
    <property type="entry name" value="TPR-like"/>
    <property type="match status" value="1"/>
</dbReference>
<dbReference type="Gene3D" id="1.25.40.10">
    <property type="entry name" value="Tetratricopeptide repeat domain"/>
    <property type="match status" value="1"/>
</dbReference>
<gene>
    <name evidence="5" type="ORF">PHYEVI_LOCUS2024</name>
</gene>
<evidence type="ECO:0000256" key="1">
    <source>
        <dbReference type="ARBA" id="ARBA00009648"/>
    </source>
</evidence>
<dbReference type="PANTHER" id="PTHR46674">
    <property type="entry name" value="INACTIVE PEPTIDYL-PROLYL CIS-TRANS ISOMERASE FKBP6"/>
    <property type="match status" value="1"/>
</dbReference>
<keyword evidence="3" id="KW-0802">TPR repeat</keyword>
<dbReference type="Gene3D" id="3.10.50.40">
    <property type="match status" value="1"/>
</dbReference>
<dbReference type="AlphaFoldDB" id="A0A9N9THL6"/>
<dbReference type="InterPro" id="IPR011990">
    <property type="entry name" value="TPR-like_helical_dom_sf"/>
</dbReference>
<evidence type="ECO:0000259" key="4">
    <source>
        <dbReference type="Pfam" id="PF00254"/>
    </source>
</evidence>
<dbReference type="InterPro" id="IPR019734">
    <property type="entry name" value="TPR_rpt"/>
</dbReference>
<keyword evidence="2" id="KW-0677">Repeat</keyword>
<dbReference type="GO" id="GO:0007283">
    <property type="term" value="P:spermatogenesis"/>
    <property type="evidence" value="ECO:0007669"/>
    <property type="project" value="TreeGrafter"/>
</dbReference>
<evidence type="ECO:0000313" key="5">
    <source>
        <dbReference type="EMBL" id="CAG9855576.1"/>
    </source>
</evidence>
<dbReference type="SUPFAM" id="SSF54534">
    <property type="entry name" value="FKBP-like"/>
    <property type="match status" value="1"/>
</dbReference>
<dbReference type="GO" id="GO:0005737">
    <property type="term" value="C:cytoplasm"/>
    <property type="evidence" value="ECO:0007669"/>
    <property type="project" value="TreeGrafter"/>
</dbReference>
<proteinExistence type="inferred from homology"/>
<keyword evidence="6" id="KW-1185">Reference proteome</keyword>
<accession>A0A9N9THL6</accession>
<sequence length="363" mass="42006">MSIQEPIKLKDLMETGAFFTVNTDQMNDGPETTEEDVEYNKNLLNFMNMQVAGFEDEDSYVDGQPFEIIASKMEHLTRDGGIKKRILREGYGEKPKDAEIVRINYNAYIEYNAEPFDSTYARKKVHQFIVNNGEVLLGLDIAVQSMRINEKSQFLMQPMYAYGKLGCLQRVPPDTEVMFEIELIQIVNVSAASKFETLSIDEQKKFDVVYEYCLALCAKAKDLYAKNVHSAIREYNSAASKLEFCQLDTYEDQVKQQELLLRLYSNLLVAHAKVEEPRRGCVNFNKIRELVKGTDIKVTAKMYFNNAKCLRMLGDYELARKRLDQAHRMEPKNPDILNEYILLDKAVREDREKTTEIAKKFLK</sequence>
<reference evidence="5" key="1">
    <citation type="submission" date="2022-01" db="EMBL/GenBank/DDBJ databases">
        <authorList>
            <person name="King R."/>
        </authorList>
    </citation>
    <scope>NUCLEOTIDE SEQUENCE</scope>
</reference>
<dbReference type="GO" id="GO:0051879">
    <property type="term" value="F:Hsp90 protein binding"/>
    <property type="evidence" value="ECO:0007669"/>
    <property type="project" value="TreeGrafter"/>
</dbReference>
<dbReference type="Pfam" id="PF00254">
    <property type="entry name" value="FKBP_C"/>
    <property type="match status" value="1"/>
</dbReference>
<dbReference type="SMART" id="SM00028">
    <property type="entry name" value="TPR"/>
    <property type="match status" value="1"/>
</dbReference>
<dbReference type="EMBL" id="OU900104">
    <property type="protein sequence ID" value="CAG9855576.1"/>
    <property type="molecule type" value="Genomic_DNA"/>
</dbReference>
<dbReference type="InterPro" id="IPR046357">
    <property type="entry name" value="PPIase_dom_sf"/>
</dbReference>
<dbReference type="InterPro" id="IPR042282">
    <property type="entry name" value="FKBP6/shu"/>
</dbReference>
<dbReference type="InterPro" id="IPR001179">
    <property type="entry name" value="PPIase_FKBP_dom"/>
</dbReference>
<dbReference type="GO" id="GO:0034587">
    <property type="term" value="P:piRNA processing"/>
    <property type="evidence" value="ECO:0007669"/>
    <property type="project" value="TreeGrafter"/>
</dbReference>